<evidence type="ECO:0000256" key="2">
    <source>
        <dbReference type="ARBA" id="ARBA00022884"/>
    </source>
</evidence>
<keyword evidence="1" id="KW-0677">Repeat</keyword>
<evidence type="ECO:0000256" key="4">
    <source>
        <dbReference type="SAM" id="MobiDB-lite"/>
    </source>
</evidence>
<reference evidence="6 7" key="1">
    <citation type="journal article" date="2022" name="bioRxiv">
        <title>Genomics of Preaxostyla Flagellates Illuminates Evolutionary Transitions and the Path Towards Mitochondrial Loss.</title>
        <authorList>
            <person name="Novak L.V.F."/>
            <person name="Treitli S.C."/>
            <person name="Pyrih J."/>
            <person name="Halakuc P."/>
            <person name="Pipaliya S.V."/>
            <person name="Vacek V."/>
            <person name="Brzon O."/>
            <person name="Soukal P."/>
            <person name="Eme L."/>
            <person name="Dacks J.B."/>
            <person name="Karnkowska A."/>
            <person name="Elias M."/>
            <person name="Hampl V."/>
        </authorList>
    </citation>
    <scope>NUCLEOTIDE SEQUENCE [LARGE SCALE GENOMIC DNA]</scope>
    <source>
        <strain evidence="6">NAU3</strain>
        <tissue evidence="6">Gut</tissue>
    </source>
</reference>
<evidence type="ECO:0000313" key="6">
    <source>
        <dbReference type="EMBL" id="KAK2963174.1"/>
    </source>
</evidence>
<name>A0ABQ9YHD8_9EUKA</name>
<dbReference type="PANTHER" id="PTHR48025">
    <property type="entry name" value="OS02G0815200 PROTEIN"/>
    <property type="match status" value="1"/>
</dbReference>
<gene>
    <name evidence="6" type="ORF">BLNAU_1707</name>
</gene>
<dbReference type="SMART" id="SM00360">
    <property type="entry name" value="RRM"/>
    <property type="match status" value="3"/>
</dbReference>
<feature type="domain" description="RRM" evidence="5">
    <location>
        <begin position="218"/>
        <end position="295"/>
    </location>
</feature>
<evidence type="ECO:0000256" key="3">
    <source>
        <dbReference type="PROSITE-ProRule" id="PRU00176"/>
    </source>
</evidence>
<feature type="region of interest" description="Disordered" evidence="4">
    <location>
        <begin position="293"/>
        <end position="328"/>
    </location>
</feature>
<dbReference type="InterPro" id="IPR050502">
    <property type="entry name" value="Euk_RNA-bind_prot"/>
</dbReference>
<evidence type="ECO:0000256" key="1">
    <source>
        <dbReference type="ARBA" id="ARBA00022737"/>
    </source>
</evidence>
<accession>A0ABQ9YHD8</accession>
<dbReference type="EMBL" id="JARBJD010000007">
    <property type="protein sequence ID" value="KAK2963174.1"/>
    <property type="molecule type" value="Genomic_DNA"/>
</dbReference>
<organism evidence="6 7">
    <name type="scientific">Blattamonas nauphoetae</name>
    <dbReference type="NCBI Taxonomy" id="2049346"/>
    <lineage>
        <taxon>Eukaryota</taxon>
        <taxon>Metamonada</taxon>
        <taxon>Preaxostyla</taxon>
        <taxon>Oxymonadida</taxon>
        <taxon>Blattamonas</taxon>
    </lineage>
</organism>
<dbReference type="InterPro" id="IPR000504">
    <property type="entry name" value="RRM_dom"/>
</dbReference>
<evidence type="ECO:0000313" key="7">
    <source>
        <dbReference type="Proteomes" id="UP001281761"/>
    </source>
</evidence>
<dbReference type="CDD" id="cd00590">
    <property type="entry name" value="RRM_SF"/>
    <property type="match status" value="2"/>
</dbReference>
<dbReference type="SUPFAM" id="SSF54928">
    <property type="entry name" value="RNA-binding domain, RBD"/>
    <property type="match status" value="3"/>
</dbReference>
<dbReference type="PANTHER" id="PTHR48025:SF1">
    <property type="entry name" value="RRM DOMAIN-CONTAINING PROTEIN"/>
    <property type="match status" value="1"/>
</dbReference>
<dbReference type="InterPro" id="IPR012677">
    <property type="entry name" value="Nucleotide-bd_a/b_plait_sf"/>
</dbReference>
<dbReference type="Pfam" id="PF00076">
    <property type="entry name" value="RRM_1"/>
    <property type="match status" value="3"/>
</dbReference>
<comment type="caution">
    <text evidence="6">The sequence shown here is derived from an EMBL/GenBank/DDBJ whole genome shotgun (WGS) entry which is preliminary data.</text>
</comment>
<sequence length="417" mass="44662">MDPSQGAGAVQTPSDLDNPCRLIVNYLPSNLTQDHLQALFSQYGALVSCKLVTSRVTGESLGYGFVEYSAPEEAKLAIQTLNRATIENKTLKVSYARNPSPELRDTNLFVSGLPDDLGQPQLEQLFSQYGSVIHCHLLTDPAGRSRCSGFVRMSLNQEAQAAIRALDQQQINGKQISVKVDNPAERKNRQSGRQKNDSGIYGQGPGGIASAQGGSNGYTIFIYNLPAAGEEEFLQSYFSQFGQIQKMSVPRHPTGAPRGYGFVTYGSIEEANKAILTMNGVIVNGKELQVSLKTDKQSGGGGGGGGGGRGRGGNRGQGGQGGGAAYSGYTQISSQGGVSGMGPQHADPTALHQNLLQLQTRLQAIHGTVDRSEQLKRTGQMNQVGILTDEQTQAYSNEYNQLMQQYQQLQAQLQAAQ</sequence>
<dbReference type="PRINTS" id="PR00961">
    <property type="entry name" value="HUDSXLRNA"/>
</dbReference>
<dbReference type="PROSITE" id="PS50102">
    <property type="entry name" value="RRM"/>
    <property type="match status" value="3"/>
</dbReference>
<feature type="compositionally biased region" description="Gly residues" evidence="4">
    <location>
        <begin position="298"/>
        <end position="325"/>
    </location>
</feature>
<evidence type="ECO:0000259" key="5">
    <source>
        <dbReference type="PROSITE" id="PS50102"/>
    </source>
</evidence>
<dbReference type="Proteomes" id="UP001281761">
    <property type="component" value="Unassembled WGS sequence"/>
</dbReference>
<keyword evidence="7" id="KW-1185">Reference proteome</keyword>
<dbReference type="Gene3D" id="3.30.70.330">
    <property type="match status" value="3"/>
</dbReference>
<keyword evidence="2 3" id="KW-0694">RNA-binding</keyword>
<dbReference type="InterPro" id="IPR035979">
    <property type="entry name" value="RBD_domain_sf"/>
</dbReference>
<dbReference type="InterPro" id="IPR002343">
    <property type="entry name" value="Hud_Sxl_RNA"/>
</dbReference>
<protein>
    <submittedName>
        <fullName evidence="6">Polyadenylate-binding protein</fullName>
    </submittedName>
</protein>
<proteinExistence type="predicted"/>
<feature type="domain" description="RRM" evidence="5">
    <location>
        <begin position="20"/>
        <end position="98"/>
    </location>
</feature>
<feature type="region of interest" description="Disordered" evidence="4">
    <location>
        <begin position="174"/>
        <end position="208"/>
    </location>
</feature>
<feature type="domain" description="RRM" evidence="5">
    <location>
        <begin position="106"/>
        <end position="183"/>
    </location>
</feature>